<feature type="region of interest" description="Disordered" evidence="1">
    <location>
        <begin position="1"/>
        <end position="39"/>
    </location>
</feature>
<dbReference type="EMBL" id="CAFBNB010000032">
    <property type="protein sequence ID" value="CAB4922173.1"/>
    <property type="molecule type" value="Genomic_DNA"/>
</dbReference>
<proteinExistence type="predicted"/>
<evidence type="ECO:0000313" key="2">
    <source>
        <dbReference type="EMBL" id="CAB4922173.1"/>
    </source>
</evidence>
<reference evidence="2" key="1">
    <citation type="submission" date="2020-05" db="EMBL/GenBank/DDBJ databases">
        <authorList>
            <person name="Chiriac C."/>
            <person name="Salcher M."/>
            <person name="Ghai R."/>
            <person name="Kavagutti S V."/>
        </authorList>
    </citation>
    <scope>NUCLEOTIDE SEQUENCE</scope>
</reference>
<accession>A0A6J7HVM1</accession>
<organism evidence="2">
    <name type="scientific">freshwater metagenome</name>
    <dbReference type="NCBI Taxonomy" id="449393"/>
    <lineage>
        <taxon>unclassified sequences</taxon>
        <taxon>metagenomes</taxon>
        <taxon>ecological metagenomes</taxon>
    </lineage>
</organism>
<dbReference type="AlphaFoldDB" id="A0A6J7HVM1"/>
<evidence type="ECO:0000256" key="1">
    <source>
        <dbReference type="SAM" id="MobiDB-lite"/>
    </source>
</evidence>
<gene>
    <name evidence="2" type="ORF">UFOPK3720_00283</name>
</gene>
<protein>
    <submittedName>
        <fullName evidence="2">Unannotated protein</fullName>
    </submittedName>
</protein>
<sequence>MTLPDVLPESVQPDHVAPSLVDVRDQTDSPGDDVDVYSTVNCVSPDRTSVMTGGELLAIGTMPRETGE</sequence>
<name>A0A6J7HVM1_9ZZZZ</name>